<protein>
    <recommendedName>
        <fullName evidence="1">Reverse transcriptase domain-containing protein</fullName>
    </recommendedName>
</protein>
<dbReference type="AlphaFoldDB" id="A0A085MT83"/>
<dbReference type="Pfam" id="PF00078">
    <property type="entry name" value="RVT_1"/>
    <property type="match status" value="1"/>
</dbReference>
<dbReference type="PROSITE" id="PS50878">
    <property type="entry name" value="RT_POL"/>
    <property type="match status" value="1"/>
</dbReference>
<accession>A0A085MT83</accession>
<dbReference type="InterPro" id="IPR000477">
    <property type="entry name" value="RT_dom"/>
</dbReference>
<dbReference type="InterPro" id="IPR043128">
    <property type="entry name" value="Rev_trsase/Diguanyl_cyclase"/>
</dbReference>
<dbReference type="Gene3D" id="3.10.10.10">
    <property type="entry name" value="HIV Type 1 Reverse Transcriptase, subunit A, domain 1"/>
    <property type="match status" value="1"/>
</dbReference>
<dbReference type="Gene3D" id="3.30.70.270">
    <property type="match status" value="1"/>
</dbReference>
<reference evidence="3 4" key="1">
    <citation type="journal article" date="2014" name="Nat. Genet.">
        <title>Genome and transcriptome of the porcine whipworm Trichuris suis.</title>
        <authorList>
            <person name="Jex A.R."/>
            <person name="Nejsum P."/>
            <person name="Schwarz E.M."/>
            <person name="Hu L."/>
            <person name="Young N.D."/>
            <person name="Hall R.S."/>
            <person name="Korhonen P.K."/>
            <person name="Liao S."/>
            <person name="Thamsborg S."/>
            <person name="Xia J."/>
            <person name="Xu P."/>
            <person name="Wang S."/>
            <person name="Scheerlinck J.P."/>
            <person name="Hofmann A."/>
            <person name="Sternberg P.W."/>
            <person name="Wang J."/>
            <person name="Gasser R.B."/>
        </authorList>
    </citation>
    <scope>NUCLEOTIDE SEQUENCE [LARGE SCALE GENOMIC DNA]</scope>
    <source>
        <strain evidence="3">DCEP-RM93F</strain>
        <strain evidence="2">DCEP-RM93M</strain>
    </source>
</reference>
<evidence type="ECO:0000313" key="3">
    <source>
        <dbReference type="EMBL" id="KFD60429.1"/>
    </source>
</evidence>
<dbReference type="Proteomes" id="UP000030764">
    <property type="component" value="Unassembled WGS sequence"/>
</dbReference>
<feature type="domain" description="Reverse transcriptase" evidence="1">
    <location>
        <begin position="1"/>
        <end position="132"/>
    </location>
</feature>
<evidence type="ECO:0000313" key="4">
    <source>
        <dbReference type="Proteomes" id="UP000030764"/>
    </source>
</evidence>
<gene>
    <name evidence="2" type="ORF">M513_07739</name>
    <name evidence="3" type="ORF">M514_07739</name>
</gene>
<sequence length="132" mass="14963">MAVVQRSVEEIRPVLDFRELNTYIDAFTAKSNVCAEKVREWHQRYAHVAILDLKKAYLQVRLEKSPWPYQTVMFRGRRHCRTRLGFGLNVAPTITKATVGLVPSLASDVSKGTSAYLDDILVDETIVSARTP</sequence>
<proteinExistence type="predicted"/>
<name>A0A085MT83_9BILA</name>
<dbReference type="EMBL" id="KL367668">
    <property type="protein sequence ID" value="KFD60429.1"/>
    <property type="molecule type" value="Genomic_DNA"/>
</dbReference>
<evidence type="ECO:0000259" key="1">
    <source>
        <dbReference type="PROSITE" id="PS50878"/>
    </source>
</evidence>
<keyword evidence="4" id="KW-1185">Reference proteome</keyword>
<dbReference type="EMBL" id="KL363240">
    <property type="protein sequence ID" value="KFD51334.1"/>
    <property type="molecule type" value="Genomic_DNA"/>
</dbReference>
<evidence type="ECO:0000313" key="2">
    <source>
        <dbReference type="EMBL" id="KFD51334.1"/>
    </source>
</evidence>
<dbReference type="InterPro" id="IPR043502">
    <property type="entry name" value="DNA/RNA_pol_sf"/>
</dbReference>
<organism evidence="3">
    <name type="scientific">Trichuris suis</name>
    <name type="common">pig whipworm</name>
    <dbReference type="NCBI Taxonomy" id="68888"/>
    <lineage>
        <taxon>Eukaryota</taxon>
        <taxon>Metazoa</taxon>
        <taxon>Ecdysozoa</taxon>
        <taxon>Nematoda</taxon>
        <taxon>Enoplea</taxon>
        <taxon>Dorylaimia</taxon>
        <taxon>Trichinellida</taxon>
        <taxon>Trichuridae</taxon>
        <taxon>Trichuris</taxon>
    </lineage>
</organism>
<dbReference type="Proteomes" id="UP000030758">
    <property type="component" value="Unassembled WGS sequence"/>
</dbReference>
<dbReference type="SUPFAM" id="SSF56672">
    <property type="entry name" value="DNA/RNA polymerases"/>
    <property type="match status" value="1"/>
</dbReference>